<gene>
    <name evidence="2" type="ORF">FOM92_10545</name>
</gene>
<keyword evidence="3" id="KW-1185">Reference proteome</keyword>
<comment type="caution">
    <text evidence="2">The sequence shown here is derived from an EMBL/GenBank/DDBJ whole genome shotgun (WGS) entry which is preliminary data.</text>
</comment>
<reference evidence="2 3" key="1">
    <citation type="submission" date="2019-07" db="EMBL/GenBank/DDBJ databases">
        <authorList>
            <person name="Park M."/>
        </authorList>
    </citation>
    <scope>NUCLEOTIDE SEQUENCE [LARGE SCALE GENOMIC DNA]</scope>
    <source>
        <strain evidence="2 3">KCTC32445</strain>
    </source>
</reference>
<name>A0A553WA95_9SPHN</name>
<sequence>MTNFYEAVEILKETLTAIRRADKLIEKALETNSHPSAISDMAESCSRLKAKLEEEMEELQSAIDTGGR</sequence>
<dbReference type="AlphaFoldDB" id="A0A553WA95"/>
<evidence type="ECO:0000313" key="2">
    <source>
        <dbReference type="EMBL" id="TSB01614.1"/>
    </source>
</evidence>
<accession>A0A553WA95</accession>
<organism evidence="2 3">
    <name type="scientific">Sphingorhabdus contaminans</name>
    <dbReference type="NCBI Taxonomy" id="1343899"/>
    <lineage>
        <taxon>Bacteria</taxon>
        <taxon>Pseudomonadati</taxon>
        <taxon>Pseudomonadota</taxon>
        <taxon>Alphaproteobacteria</taxon>
        <taxon>Sphingomonadales</taxon>
        <taxon>Sphingomonadaceae</taxon>
        <taxon>Sphingorhabdus</taxon>
    </lineage>
</organism>
<protein>
    <submittedName>
        <fullName evidence="2">Uncharacterized protein</fullName>
    </submittedName>
</protein>
<feature type="coiled-coil region" evidence="1">
    <location>
        <begin position="38"/>
        <end position="65"/>
    </location>
</feature>
<evidence type="ECO:0000256" key="1">
    <source>
        <dbReference type="SAM" id="Coils"/>
    </source>
</evidence>
<dbReference type="Proteomes" id="UP000320160">
    <property type="component" value="Unassembled WGS sequence"/>
</dbReference>
<keyword evidence="1" id="KW-0175">Coiled coil</keyword>
<dbReference type="EMBL" id="VKKU01000002">
    <property type="protein sequence ID" value="TSB01614.1"/>
    <property type="molecule type" value="Genomic_DNA"/>
</dbReference>
<proteinExistence type="predicted"/>
<dbReference type="RefSeq" id="WP_143776832.1">
    <property type="nucleotide sequence ID" value="NZ_VKKU01000002.1"/>
</dbReference>
<evidence type="ECO:0000313" key="3">
    <source>
        <dbReference type="Proteomes" id="UP000320160"/>
    </source>
</evidence>